<protein>
    <submittedName>
        <fullName evidence="1">Uncharacterized protein</fullName>
    </submittedName>
</protein>
<name>X1I5H1_9ZZZZ</name>
<proteinExistence type="predicted"/>
<comment type="caution">
    <text evidence="1">The sequence shown here is derived from an EMBL/GenBank/DDBJ whole genome shotgun (WGS) entry which is preliminary data.</text>
</comment>
<dbReference type="EMBL" id="BARU01039095">
    <property type="protein sequence ID" value="GAH77646.1"/>
    <property type="molecule type" value="Genomic_DNA"/>
</dbReference>
<evidence type="ECO:0000313" key="1">
    <source>
        <dbReference type="EMBL" id="GAH77646.1"/>
    </source>
</evidence>
<accession>X1I5H1</accession>
<dbReference type="AlphaFoldDB" id="X1I5H1"/>
<reference evidence="1" key="1">
    <citation type="journal article" date="2014" name="Front. Microbiol.">
        <title>High frequency of phylogenetically diverse reductive dehalogenase-homologous genes in deep subseafloor sedimentary metagenomes.</title>
        <authorList>
            <person name="Kawai M."/>
            <person name="Futagami T."/>
            <person name="Toyoda A."/>
            <person name="Takaki Y."/>
            <person name="Nishi S."/>
            <person name="Hori S."/>
            <person name="Arai W."/>
            <person name="Tsubouchi T."/>
            <person name="Morono Y."/>
            <person name="Uchiyama I."/>
            <person name="Ito T."/>
            <person name="Fujiyama A."/>
            <person name="Inagaki F."/>
            <person name="Takami H."/>
        </authorList>
    </citation>
    <scope>NUCLEOTIDE SEQUENCE</scope>
    <source>
        <strain evidence="1">Expedition CK06-06</strain>
    </source>
</reference>
<gene>
    <name evidence="1" type="ORF">S03H2_60641</name>
</gene>
<organism evidence="1">
    <name type="scientific">marine sediment metagenome</name>
    <dbReference type="NCBI Taxonomy" id="412755"/>
    <lineage>
        <taxon>unclassified sequences</taxon>
        <taxon>metagenomes</taxon>
        <taxon>ecological metagenomes</taxon>
    </lineage>
</organism>
<sequence>MNGKLESAKEVMAQAALIVLGKGDTVARKLDEKELVSFEELLRANMIQVDALSQLLIEKGLITEQEFYTKLKQVQADYLKQPHSQ</sequence>